<proteinExistence type="inferred from homology"/>
<evidence type="ECO:0000313" key="12">
    <source>
        <dbReference type="Proteomes" id="UP001596435"/>
    </source>
</evidence>
<dbReference type="Pfam" id="PF02278">
    <property type="entry name" value="Lyase_8"/>
    <property type="match status" value="1"/>
</dbReference>
<dbReference type="SUPFAM" id="SSF74650">
    <property type="entry name" value="Galactose mutarotase-like"/>
    <property type="match status" value="1"/>
</dbReference>
<dbReference type="InterPro" id="IPR003159">
    <property type="entry name" value="Lyase_8_central_dom"/>
</dbReference>
<dbReference type="SUPFAM" id="SSF49863">
    <property type="entry name" value="Hyaluronate lyase-like, C-terminal domain"/>
    <property type="match status" value="1"/>
</dbReference>
<dbReference type="InterPro" id="IPR014718">
    <property type="entry name" value="GH-type_carb-bd"/>
</dbReference>
<reference evidence="12" key="1">
    <citation type="journal article" date="2019" name="Int. J. Syst. Evol. Microbiol.">
        <title>The Global Catalogue of Microorganisms (GCM) 10K type strain sequencing project: providing services to taxonomists for standard genome sequencing and annotation.</title>
        <authorList>
            <consortium name="The Broad Institute Genomics Platform"/>
            <consortium name="The Broad Institute Genome Sequencing Center for Infectious Disease"/>
            <person name="Wu L."/>
            <person name="Ma J."/>
        </authorList>
    </citation>
    <scope>NUCLEOTIDE SEQUENCE [LARGE SCALE GENOMIC DNA]</scope>
    <source>
        <strain evidence="12">CGMCC 1.12859</strain>
    </source>
</reference>
<evidence type="ECO:0000256" key="5">
    <source>
        <dbReference type="ARBA" id="ARBA00023239"/>
    </source>
</evidence>
<dbReference type="InterPro" id="IPR038970">
    <property type="entry name" value="Lyase_8"/>
</dbReference>
<dbReference type="InterPro" id="IPR055372">
    <property type="entry name" value="CBM96"/>
</dbReference>
<gene>
    <name evidence="11" type="ORF">ACFQMG_30800</name>
</gene>
<evidence type="ECO:0000256" key="2">
    <source>
        <dbReference type="ARBA" id="ARBA00006699"/>
    </source>
</evidence>
<dbReference type="PROSITE" id="PS51318">
    <property type="entry name" value="TAT"/>
    <property type="match status" value="1"/>
</dbReference>
<dbReference type="Gene3D" id="1.50.10.100">
    <property type="entry name" value="Chondroitin AC/alginate lyase"/>
    <property type="match status" value="1"/>
</dbReference>
<comment type="caution">
    <text evidence="11">The sequence shown here is derived from an EMBL/GenBank/DDBJ whole genome shotgun (WGS) entry which is preliminary data.</text>
</comment>
<feature type="domain" description="Carbohydrate-binding module family 96" evidence="10">
    <location>
        <begin position="821"/>
        <end position="979"/>
    </location>
</feature>
<keyword evidence="5 11" id="KW-0456">Lyase</keyword>
<dbReference type="CDD" id="cd01083">
    <property type="entry name" value="GAG_Lyase"/>
    <property type="match status" value="1"/>
</dbReference>
<dbReference type="PANTHER" id="PTHR38481:SF1">
    <property type="entry name" value="HYALURONATE LYASE"/>
    <property type="match status" value="1"/>
</dbReference>
<comment type="similarity">
    <text evidence="2">Belongs to the polysaccharide lyase 8 family.</text>
</comment>
<dbReference type="InterPro" id="IPR006311">
    <property type="entry name" value="TAT_signal"/>
</dbReference>
<evidence type="ECO:0000256" key="3">
    <source>
        <dbReference type="ARBA" id="ARBA00022525"/>
    </source>
</evidence>
<evidence type="ECO:0000259" key="9">
    <source>
        <dbReference type="Pfam" id="PF08124"/>
    </source>
</evidence>
<evidence type="ECO:0000259" key="8">
    <source>
        <dbReference type="Pfam" id="PF02884"/>
    </source>
</evidence>
<dbReference type="Proteomes" id="UP001596435">
    <property type="component" value="Unassembled WGS sequence"/>
</dbReference>
<dbReference type="SUPFAM" id="SSF48230">
    <property type="entry name" value="Chondroitin AC/alginate lyase"/>
    <property type="match status" value="1"/>
</dbReference>
<evidence type="ECO:0000256" key="4">
    <source>
        <dbReference type="ARBA" id="ARBA00022729"/>
    </source>
</evidence>
<protein>
    <submittedName>
        <fullName evidence="11">Polysaccharide lyase family 8 super-sandwich domain-containing protein</fullName>
    </submittedName>
</protein>
<dbReference type="Gene3D" id="2.60.220.10">
    <property type="entry name" value="Polysaccharide lyase family 8-like, C-terminal"/>
    <property type="match status" value="1"/>
</dbReference>
<evidence type="ECO:0000259" key="10">
    <source>
        <dbReference type="Pfam" id="PF24517"/>
    </source>
</evidence>
<evidence type="ECO:0000256" key="1">
    <source>
        <dbReference type="ARBA" id="ARBA00004613"/>
    </source>
</evidence>
<keyword evidence="12" id="KW-1185">Reference proteome</keyword>
<dbReference type="InterPro" id="IPR012970">
    <property type="entry name" value="Lyase_8_alpha_N"/>
</dbReference>
<feature type="chain" id="PRO_5045889625" evidence="6">
    <location>
        <begin position="33"/>
        <end position="981"/>
    </location>
</feature>
<keyword evidence="4 6" id="KW-0732">Signal</keyword>
<evidence type="ECO:0000259" key="7">
    <source>
        <dbReference type="Pfam" id="PF02278"/>
    </source>
</evidence>
<dbReference type="NCBIfam" id="NF033679">
    <property type="entry name" value="DNRLRE_dom"/>
    <property type="match status" value="1"/>
</dbReference>
<dbReference type="Pfam" id="PF08124">
    <property type="entry name" value="Lyase_8_N"/>
    <property type="match status" value="1"/>
</dbReference>
<evidence type="ECO:0000313" key="11">
    <source>
        <dbReference type="EMBL" id="MFC7183946.1"/>
    </source>
</evidence>
<dbReference type="GO" id="GO:0016829">
    <property type="term" value="F:lyase activity"/>
    <property type="evidence" value="ECO:0007669"/>
    <property type="project" value="UniProtKB-KW"/>
</dbReference>
<dbReference type="InterPro" id="IPR011071">
    <property type="entry name" value="Lyase_8-like_C"/>
</dbReference>
<name>A0ABW2G3B9_9ACTN</name>
<feature type="domain" description="Polysaccharide lyase 8 N-terminal alpha-helical" evidence="9">
    <location>
        <begin position="58"/>
        <end position="380"/>
    </location>
</feature>
<feature type="domain" description="Polysaccharide lyase family 8 C-terminal" evidence="8">
    <location>
        <begin position="699"/>
        <end position="761"/>
    </location>
</feature>
<sequence length="981" mass="100567">MNDVPHPRPARIAARPLTRRRLLLAAAATALATGTDWTAAAAGAHAAADPYATLADRWRQLLVGTGYDPAAEPFVTALATTADQAAGYRAAMTPAAASLWPDLPLGSVSANVTGSLTRLRTMALAYAQPGTSLTGDTGLAAAVATGLDHLTTHAYTPATTGYGNWWDWQIGAPEALLDVCVLMAGQLDAALLATCCAAVDHFVPDSAVASYTGTSTGANRVDLCRVIGLRGVVGRDSAKITTASAALGPVFPYVRYGDGLYADGSFVQHSYLPYTGSYGAVLLDGLSRMLWLLADSAWAVDPAAAQNLFDSVATAWAPFLYNGLVMDGVSGRAISRGVQLADPLKLQGDDHRRGHAVIGDILRLANSGVAPAAQAAAWRAAAKGWLQRDLYSPYLADRTVAVPELARAQALLADTAVTATAEPAGHRIFAMDRAVHRRAGWAASVSMCSARTTFYENGNGENVRGWHTNNGMTYWWGAGFGNGQYSDAFWPTVDPYRLPGTTVSTKRLADGAGGTWGAARPDAVWAGGATDGSIAAVGQDLRGLTSTLTGRKSWFFLDDSVLCLGAGITCTDGVPVETVLDNRNLGATGTHALTVDGTVQPSTLGWTQQFSGARAFALAGFGACVVPAGAQVHALREARTGAWSDINAGGDTAAITRRYLTLWLDHGTDPGGASYEYLLMPGADAATAAARAAAPRAVVLANTATVQAVTDSASGTTAANFFAAGTAGPITVDGPCSVLLREQSGTLTVCVADPSRTAATVRVTIARTGCASAQSDPGLTVLGVSGAVTLLAETGGTQGASLRATLTADAAHPVSPGTARALAPTADSYVRDGSYAGTNYGSDTTLTVKNDATGYARIALLGFDPSALPAVRRAVLWVHGAVADSGGVQTSLQACAVDGTWTETAVTWANRPALGAALGTGQATARADWTGLDVTSAVAAAAAAGTPGFALALWQPAKGLAVVLSSRQAGSFQPFLEVVTD</sequence>
<feature type="signal peptide" evidence="6">
    <location>
        <begin position="1"/>
        <end position="32"/>
    </location>
</feature>
<dbReference type="PANTHER" id="PTHR38481">
    <property type="entry name" value="HYALURONATE LYASE"/>
    <property type="match status" value="1"/>
</dbReference>
<comment type="subcellular location">
    <subcellularLocation>
        <location evidence="1">Secreted</location>
    </subcellularLocation>
</comment>
<keyword evidence="3" id="KW-0964">Secreted</keyword>
<dbReference type="Gene3D" id="2.70.98.10">
    <property type="match status" value="1"/>
</dbReference>
<dbReference type="InterPro" id="IPR011013">
    <property type="entry name" value="Gal_mutarotase_sf_dom"/>
</dbReference>
<dbReference type="EMBL" id="JBHTAJ010000083">
    <property type="protein sequence ID" value="MFC7183946.1"/>
    <property type="molecule type" value="Genomic_DNA"/>
</dbReference>
<dbReference type="InterPro" id="IPR008929">
    <property type="entry name" value="Chondroitin_lyas"/>
</dbReference>
<evidence type="ECO:0000256" key="6">
    <source>
        <dbReference type="SAM" id="SignalP"/>
    </source>
</evidence>
<dbReference type="RefSeq" id="WP_380232551.1">
    <property type="nucleotide sequence ID" value="NZ_JBHSVH010000002.1"/>
</dbReference>
<feature type="domain" description="Polysaccharide lyase family 8 central" evidence="7">
    <location>
        <begin position="429"/>
        <end position="684"/>
    </location>
</feature>
<dbReference type="InterPro" id="IPR004103">
    <property type="entry name" value="Lyase_8_C"/>
</dbReference>
<organism evidence="11 12">
    <name type="scientific">Kitasatospora paranensis</name>
    <dbReference type="NCBI Taxonomy" id="258053"/>
    <lineage>
        <taxon>Bacteria</taxon>
        <taxon>Bacillati</taxon>
        <taxon>Actinomycetota</taxon>
        <taxon>Actinomycetes</taxon>
        <taxon>Kitasatosporales</taxon>
        <taxon>Streptomycetaceae</taxon>
        <taxon>Kitasatospora</taxon>
    </lineage>
</organism>
<accession>A0ABW2G3B9</accession>
<dbReference type="Pfam" id="PF24517">
    <property type="entry name" value="CBM96"/>
    <property type="match status" value="1"/>
</dbReference>
<dbReference type="Pfam" id="PF02884">
    <property type="entry name" value="Lyase_8_C"/>
    <property type="match status" value="1"/>
</dbReference>